<evidence type="ECO:0000256" key="7">
    <source>
        <dbReference type="ARBA" id="ARBA00023223"/>
    </source>
</evidence>
<protein>
    <recommendedName>
        <fullName evidence="3">Luciferin 4-monooxygenase</fullName>
        <ecNumber evidence="2">1.13.12.7</ecNumber>
    </recommendedName>
</protein>
<dbReference type="FunFam" id="3.40.50.12780:FF:000003">
    <property type="entry name" value="Long-chain-fatty-acid--CoA ligase FadD"/>
    <property type="match status" value="1"/>
</dbReference>
<keyword evidence="5" id="KW-0067">ATP-binding</keyword>
<evidence type="ECO:0000256" key="5">
    <source>
        <dbReference type="ARBA" id="ARBA00022840"/>
    </source>
</evidence>
<dbReference type="EC" id="1.13.12.7" evidence="2"/>
<organism evidence="13 14">
    <name type="scientific">Branchiostoma floridae</name>
    <name type="common">Florida lancelet</name>
    <name type="synonym">Amphioxus</name>
    <dbReference type="NCBI Taxonomy" id="7739"/>
    <lineage>
        <taxon>Eukaryota</taxon>
        <taxon>Metazoa</taxon>
        <taxon>Chordata</taxon>
        <taxon>Cephalochordata</taxon>
        <taxon>Leptocardii</taxon>
        <taxon>Amphioxiformes</taxon>
        <taxon>Branchiostomatidae</taxon>
        <taxon>Branchiostoma</taxon>
    </lineage>
</organism>
<dbReference type="FunFam" id="3.30.300.30:FF:000007">
    <property type="entry name" value="4-coumarate--CoA ligase 2"/>
    <property type="match status" value="1"/>
</dbReference>
<evidence type="ECO:0000256" key="10">
    <source>
        <dbReference type="SAM" id="Phobius"/>
    </source>
</evidence>
<dbReference type="OrthoDB" id="10253869at2759"/>
<dbReference type="PANTHER" id="PTHR24096">
    <property type="entry name" value="LONG-CHAIN-FATTY-ACID--COA LIGASE"/>
    <property type="match status" value="1"/>
</dbReference>
<evidence type="ECO:0000256" key="1">
    <source>
        <dbReference type="ARBA" id="ARBA00006432"/>
    </source>
</evidence>
<dbReference type="GO" id="GO:0008218">
    <property type="term" value="P:bioluminescence"/>
    <property type="evidence" value="ECO:0007669"/>
    <property type="project" value="UniProtKB-KW"/>
</dbReference>
<dbReference type="AlphaFoldDB" id="A0A9J7LLR8"/>
<evidence type="ECO:0000259" key="11">
    <source>
        <dbReference type="Pfam" id="PF00501"/>
    </source>
</evidence>
<dbReference type="Gene3D" id="3.30.300.30">
    <property type="match status" value="1"/>
</dbReference>
<dbReference type="Gene3D" id="3.40.50.980">
    <property type="match status" value="2"/>
</dbReference>
<keyword evidence="4" id="KW-0547">Nucleotide-binding</keyword>
<evidence type="ECO:0000256" key="4">
    <source>
        <dbReference type="ARBA" id="ARBA00022741"/>
    </source>
</evidence>
<comment type="similarity">
    <text evidence="1">Belongs to the ATP-dependent AMP-binding enzyme family.</text>
</comment>
<keyword evidence="14" id="KW-0436">Ligase</keyword>
<proteinExistence type="inferred from homology"/>
<name>A0A9J7LLR8_BRAFL</name>
<keyword evidence="10" id="KW-0812">Transmembrane</keyword>
<dbReference type="InterPro" id="IPR020845">
    <property type="entry name" value="AMP-binding_CS"/>
</dbReference>
<evidence type="ECO:0000313" key="14">
    <source>
        <dbReference type="RefSeq" id="XP_035685239.1"/>
    </source>
</evidence>
<evidence type="ECO:0000256" key="2">
    <source>
        <dbReference type="ARBA" id="ARBA00012532"/>
    </source>
</evidence>
<dbReference type="InterPro" id="IPR000873">
    <property type="entry name" value="AMP-dep_synth/lig_dom"/>
</dbReference>
<dbReference type="InterPro" id="IPR042099">
    <property type="entry name" value="ANL_N_sf"/>
</dbReference>
<reference evidence="13" key="1">
    <citation type="journal article" date="2020" name="Nat. Ecol. Evol.">
        <title>Deeply conserved synteny resolves early events in vertebrate evolution.</title>
        <authorList>
            <person name="Simakov O."/>
            <person name="Marletaz F."/>
            <person name="Yue J.X."/>
            <person name="O'Connell B."/>
            <person name="Jenkins J."/>
            <person name="Brandt A."/>
            <person name="Calef R."/>
            <person name="Tung C.H."/>
            <person name="Huang T.K."/>
            <person name="Schmutz J."/>
            <person name="Satoh N."/>
            <person name="Yu J.K."/>
            <person name="Putnam N.H."/>
            <person name="Green R.E."/>
            <person name="Rokhsar D.S."/>
        </authorList>
    </citation>
    <scope>NUCLEOTIDE SEQUENCE [LARGE SCALE GENOMIC DNA]</scope>
    <source>
        <strain evidence="13">S238N-H82</strain>
    </source>
</reference>
<evidence type="ECO:0000256" key="8">
    <source>
        <dbReference type="ARBA" id="ARBA00023262"/>
    </source>
</evidence>
<dbReference type="GeneID" id="118421842"/>
<reference evidence="14" key="2">
    <citation type="submission" date="2025-08" db="UniProtKB">
        <authorList>
            <consortium name="RefSeq"/>
        </authorList>
    </citation>
    <scope>IDENTIFICATION</scope>
    <source>
        <strain evidence="14">S238N-H82</strain>
        <tissue evidence="14">Testes</tissue>
    </source>
</reference>
<dbReference type="RefSeq" id="XP_035685239.1">
    <property type="nucleotide sequence ID" value="XM_035829346.1"/>
</dbReference>
<dbReference type="InterPro" id="IPR025110">
    <property type="entry name" value="AMP-bd_C"/>
</dbReference>
<dbReference type="GO" id="GO:0016405">
    <property type="term" value="F:CoA-ligase activity"/>
    <property type="evidence" value="ECO:0000318"/>
    <property type="project" value="GO_Central"/>
</dbReference>
<dbReference type="KEGG" id="bfo:118421842"/>
<dbReference type="GO" id="GO:0006629">
    <property type="term" value="P:lipid metabolic process"/>
    <property type="evidence" value="ECO:0007669"/>
    <property type="project" value="UniProtKB-KW"/>
</dbReference>
<dbReference type="PROSITE" id="PS00455">
    <property type="entry name" value="AMP_BINDING"/>
    <property type="match status" value="1"/>
</dbReference>
<dbReference type="InterPro" id="IPR045851">
    <property type="entry name" value="AMP-bd_C_sf"/>
</dbReference>
<feature type="domain" description="AMP-binding enzyme C-terminal" evidence="12">
    <location>
        <begin position="550"/>
        <end position="625"/>
    </location>
</feature>
<evidence type="ECO:0000259" key="12">
    <source>
        <dbReference type="Pfam" id="PF13193"/>
    </source>
</evidence>
<keyword evidence="7" id="KW-0455">Luminescence</keyword>
<dbReference type="Gene3D" id="2.30.38.10">
    <property type="entry name" value="Luciferase, Domain 3"/>
    <property type="match status" value="1"/>
</dbReference>
<keyword evidence="10" id="KW-1133">Transmembrane helix</keyword>
<dbReference type="CDD" id="cd05911">
    <property type="entry name" value="Firefly_Luc_like"/>
    <property type="match status" value="1"/>
</dbReference>
<feature type="transmembrane region" description="Helical" evidence="10">
    <location>
        <begin position="228"/>
        <end position="249"/>
    </location>
</feature>
<dbReference type="PANTHER" id="PTHR24096:SF422">
    <property type="entry name" value="BCDNA.GH02901"/>
    <property type="match status" value="1"/>
</dbReference>
<gene>
    <name evidence="14" type="primary">LOC118421842</name>
</gene>
<sequence>MFPLRVVLSTVSSRSPRKLLQSSRHFSKSHLLKTPLAWRSQPRLGQLASVKRCLQRCQVSARCLSGEATDHIVHSSYADVTIPGDQHLTEFVLKDFDKYGDNIAIVDGPTGRSYTFSELKDLIRRLSSALARLGFKQQDVLALYAPNLPEYAIVLFAVTAVGGVITTVNPLYTVGELTNQLTHSKAQYLVTIADFAENARKAKSNCPGVKDIYVIGGTVEGCKPHQSCIFICLFVCLLFFCLSCSIAHMKDIFIIGETAEGCKPLSDLLEDDGSAMPADVKIDPSEDIAILPYSSGTTGLPKGVMLTHYNIIANLCQNRVKGILLLEPREECLIGQLPFFHIYGLVVILFNCLMQGVRLVTVPRFEPEAFLECVQNYKVTRILTVPPVAVFLAKHPIVDSYDLSLIKEVFCGAAPMGTEITMALMDRLKIPNHRQGYGLTETSPIVTIGREGVFVPGSFGILVPNTKAKVVDTETGEAVGPGEDGELCVLGPQVMKGYLDNPEATASTINPEGWLLTGDIVRYDEDGNFYAVDRVKELIKYKGFQVAPAELESVLLGHPGVQDAAVIGLPDEVAGELPKAFVVKKVDDVTEKDITDFVAERVAPYKKLRGGVAFVGEIPKTPSGKILRRLLKDMKE</sequence>
<evidence type="ECO:0000256" key="6">
    <source>
        <dbReference type="ARBA" id="ARBA00023098"/>
    </source>
</evidence>
<keyword evidence="10" id="KW-0472">Membrane</keyword>
<keyword evidence="8" id="KW-0599">Photoprotein</keyword>
<dbReference type="SUPFAM" id="SSF56801">
    <property type="entry name" value="Acetyl-CoA synthetase-like"/>
    <property type="match status" value="1"/>
</dbReference>
<dbReference type="Pfam" id="PF13193">
    <property type="entry name" value="AMP-binding_C"/>
    <property type="match status" value="1"/>
</dbReference>
<dbReference type="GO" id="GO:0005524">
    <property type="term" value="F:ATP binding"/>
    <property type="evidence" value="ECO:0007669"/>
    <property type="project" value="UniProtKB-KW"/>
</dbReference>
<feature type="domain" description="AMP-dependent synthetase/ligase" evidence="11">
    <location>
        <begin position="97"/>
        <end position="499"/>
    </location>
</feature>
<comment type="catalytic activity">
    <reaction evidence="9">
        <text>firefly D-luciferin + ATP + O2 = firefly oxyluciferin + hnu + AMP + CO2 + diphosphate</text>
        <dbReference type="Rhea" id="RHEA:10732"/>
        <dbReference type="ChEBI" id="CHEBI:15379"/>
        <dbReference type="ChEBI" id="CHEBI:16526"/>
        <dbReference type="ChEBI" id="CHEBI:16792"/>
        <dbReference type="ChEBI" id="CHEBI:30212"/>
        <dbReference type="ChEBI" id="CHEBI:30616"/>
        <dbReference type="ChEBI" id="CHEBI:33019"/>
        <dbReference type="ChEBI" id="CHEBI:58038"/>
        <dbReference type="ChEBI" id="CHEBI:456215"/>
        <dbReference type="EC" id="1.13.12.7"/>
    </reaction>
</comment>
<keyword evidence="13" id="KW-1185">Reference proteome</keyword>
<evidence type="ECO:0000313" key="13">
    <source>
        <dbReference type="Proteomes" id="UP000001554"/>
    </source>
</evidence>
<dbReference type="OMA" id="RQIMNDG"/>
<dbReference type="Pfam" id="PF00501">
    <property type="entry name" value="AMP-binding"/>
    <property type="match status" value="1"/>
</dbReference>
<evidence type="ECO:0000256" key="3">
    <source>
        <dbReference type="ARBA" id="ARBA00019043"/>
    </source>
</evidence>
<keyword evidence="6" id="KW-0443">Lipid metabolism</keyword>
<dbReference type="Proteomes" id="UP000001554">
    <property type="component" value="Chromosome 1"/>
</dbReference>
<evidence type="ECO:0000256" key="9">
    <source>
        <dbReference type="ARBA" id="ARBA00048497"/>
    </source>
</evidence>
<dbReference type="Gene3D" id="3.40.50.12780">
    <property type="entry name" value="N-terminal domain of ligase-like"/>
    <property type="match status" value="1"/>
</dbReference>
<accession>A0A9J7LLR8</accession>